<dbReference type="GO" id="GO:0000747">
    <property type="term" value="P:conjugation with cellular fusion"/>
    <property type="evidence" value="ECO:0007669"/>
    <property type="project" value="TreeGrafter"/>
</dbReference>
<sequence>MLALLFAIKYWNLVSVTIAAFLLSFLLVGCFSSELTYSLVYLLRLLFNDSADLVSLNLSLPDITLRAGYMAMCVSVDSAMECVAAHNLSVLYASSSIKLEEGTMSLTDVSRGLSETCNPRLLVCCIILSLLLIVLILWLAIPLVPGKMFIRRVTLALGVLTVLLWGLGAMLQHQTVLTAVKLVEMSSLGLIKLNRGGRAEAMTWTAFLFLFVATIGVGFENWKEVQPQVKEQKRYGS</sequence>
<keyword evidence="1" id="KW-0812">Transmembrane</keyword>
<dbReference type="EMBL" id="LT635767">
    <property type="protein sequence ID" value="SGZ55324.1"/>
    <property type="molecule type" value="Genomic_DNA"/>
</dbReference>
<feature type="transmembrane region" description="Helical" evidence="1">
    <location>
        <begin position="120"/>
        <end position="141"/>
    </location>
</feature>
<evidence type="ECO:0000313" key="3">
    <source>
        <dbReference type="Proteomes" id="UP000182259"/>
    </source>
</evidence>
<dbReference type="GO" id="GO:0043332">
    <property type="term" value="C:mating projection tip"/>
    <property type="evidence" value="ECO:0007669"/>
    <property type="project" value="TreeGrafter"/>
</dbReference>
<dbReference type="AlphaFoldDB" id="A0A1L0DFL4"/>
<protein>
    <submittedName>
        <fullName evidence="2">CIC11C00000000877</fullName>
    </submittedName>
</protein>
<feature type="transmembrane region" description="Helical" evidence="1">
    <location>
        <begin position="153"/>
        <end position="171"/>
    </location>
</feature>
<evidence type="ECO:0000256" key="1">
    <source>
        <dbReference type="SAM" id="Phobius"/>
    </source>
</evidence>
<gene>
    <name evidence="2" type="ORF">SAMEA4029009_CIC11G00000000877</name>
</gene>
<organism evidence="2 3">
    <name type="scientific">Sungouiella intermedia</name>
    <dbReference type="NCBI Taxonomy" id="45354"/>
    <lineage>
        <taxon>Eukaryota</taxon>
        <taxon>Fungi</taxon>
        <taxon>Dikarya</taxon>
        <taxon>Ascomycota</taxon>
        <taxon>Saccharomycotina</taxon>
        <taxon>Pichiomycetes</taxon>
        <taxon>Metschnikowiaceae</taxon>
        <taxon>Sungouiella</taxon>
    </lineage>
</organism>
<proteinExistence type="predicted"/>
<dbReference type="PANTHER" id="PTHR28092:SF1">
    <property type="entry name" value="FACTOR-INDUCED GENE 1 PROTEIN"/>
    <property type="match status" value="1"/>
</dbReference>
<keyword evidence="1" id="KW-1133">Transmembrane helix</keyword>
<dbReference type="PANTHER" id="PTHR28092">
    <property type="entry name" value="FACTOR-INDUCED GENE 1 PROTEIN"/>
    <property type="match status" value="1"/>
</dbReference>
<feature type="transmembrane region" description="Helical" evidence="1">
    <location>
        <begin position="201"/>
        <end position="219"/>
    </location>
</feature>
<name>A0A1L0DFL4_9ASCO</name>
<reference evidence="3" key="1">
    <citation type="submission" date="2016-10" db="EMBL/GenBank/DDBJ databases">
        <authorList>
            <person name="Geijer C."/>
            <person name="Jareborg N."/>
            <person name="Dainat J."/>
        </authorList>
    </citation>
    <scope>NUCLEOTIDE SEQUENCE [LARGE SCALE GENOMIC DNA]</scope>
    <source>
        <strain evidence="3">PYCC 4715</strain>
    </source>
</reference>
<dbReference type="InterPro" id="IPR033481">
    <property type="entry name" value="Dni1/Fig1"/>
</dbReference>
<evidence type="ECO:0000313" key="2">
    <source>
        <dbReference type="EMBL" id="SGZ55324.1"/>
    </source>
</evidence>
<dbReference type="GO" id="GO:0016020">
    <property type="term" value="C:membrane"/>
    <property type="evidence" value="ECO:0007669"/>
    <property type="project" value="InterPro"/>
</dbReference>
<keyword evidence="1" id="KW-0472">Membrane</keyword>
<accession>A0A1L0DFL4</accession>
<dbReference type="Proteomes" id="UP000182259">
    <property type="component" value="Chromosome IV"/>
</dbReference>
<dbReference type="Pfam" id="PF12351">
    <property type="entry name" value="Fig1"/>
    <property type="match status" value="1"/>
</dbReference>